<dbReference type="EMBL" id="CAJNOM010000743">
    <property type="protein sequence ID" value="CAF1554323.1"/>
    <property type="molecule type" value="Genomic_DNA"/>
</dbReference>
<evidence type="ECO:0000313" key="2">
    <source>
        <dbReference type="EMBL" id="CAF1267915.1"/>
    </source>
</evidence>
<evidence type="ECO:0008006" key="6">
    <source>
        <dbReference type="Google" id="ProtNLM"/>
    </source>
</evidence>
<feature type="compositionally biased region" description="Polar residues" evidence="1">
    <location>
        <begin position="190"/>
        <end position="213"/>
    </location>
</feature>
<accession>A0A815B2N4</accession>
<dbReference type="Proteomes" id="UP000663832">
    <property type="component" value="Unassembled WGS sequence"/>
</dbReference>
<evidence type="ECO:0000313" key="4">
    <source>
        <dbReference type="Proteomes" id="UP000663832"/>
    </source>
</evidence>
<comment type="caution">
    <text evidence="2">The sequence shown here is derived from an EMBL/GenBank/DDBJ whole genome shotgun (WGS) entry which is preliminary data.</text>
</comment>
<dbReference type="OrthoDB" id="10007716at2759"/>
<name>A0A815B2N4_9BILA</name>
<protein>
    <recommendedName>
        <fullName evidence="6">EF-hand domain-containing protein</fullName>
    </recommendedName>
</protein>
<keyword evidence="4" id="KW-1185">Reference proteome</keyword>
<sequence>MNTIDSHQQFKYEYIIGTSLSNVLQRSNQINSNLDTNKEHHVLHYKENYTPPIPITEQPEKQQQQQQQLQIIGSDFNSKISNHQLSSKHVYSSLVPKFKLSRVDQTMLQLPKRTTFLANKKTQNNMYPRTWISQGSLPVNNTTSNKLPVISSNHRQNAATQNSVNKSIMLQRTQANATLNSAITILKKTSTNNNQTSPRLFRKIQQSSNTTGRDTAPLKLPPLSKKLSSVIKSKSTDNIQDSLRFHASSSTPINRLVLQPTPVLPIYTSNYPVTLFTQQQHLPVVKDRMIKANLTQKANFKCKSPPFFRSESSLSRSTVTVVATSQIQTKSNNPLKHMIASSLLSEADRNKLNRLFQQLDTDKDGYAKDYFLKHHYLQKNSRHLTYTQVQKCLPSNLPRAQETFFRALYDITSDITYFGLQEFYTTAVLVNMIAEQDSHIWNTLLDDVDFNYYHDDIVELLEEFDSRYSPVTSTINFDNLVALIMNRTTNGKYERITKELENLISTIKIMKFTRLEFIALIPIIIYIESCLDQGKALFRFNDNSILDLHIQKALLI</sequence>
<reference evidence="2" key="1">
    <citation type="submission" date="2021-02" db="EMBL/GenBank/DDBJ databases">
        <authorList>
            <person name="Nowell W R."/>
        </authorList>
    </citation>
    <scope>NUCLEOTIDE SEQUENCE</scope>
</reference>
<evidence type="ECO:0000256" key="1">
    <source>
        <dbReference type="SAM" id="MobiDB-lite"/>
    </source>
</evidence>
<evidence type="ECO:0000313" key="5">
    <source>
        <dbReference type="Proteomes" id="UP000663877"/>
    </source>
</evidence>
<proteinExistence type="predicted"/>
<evidence type="ECO:0000313" key="3">
    <source>
        <dbReference type="EMBL" id="CAF1554323.1"/>
    </source>
</evidence>
<dbReference type="AlphaFoldDB" id="A0A815B2N4"/>
<feature type="region of interest" description="Disordered" evidence="1">
    <location>
        <begin position="190"/>
        <end position="221"/>
    </location>
</feature>
<organism evidence="2 5">
    <name type="scientific">Adineta steineri</name>
    <dbReference type="NCBI Taxonomy" id="433720"/>
    <lineage>
        <taxon>Eukaryota</taxon>
        <taxon>Metazoa</taxon>
        <taxon>Spiralia</taxon>
        <taxon>Gnathifera</taxon>
        <taxon>Rotifera</taxon>
        <taxon>Eurotatoria</taxon>
        <taxon>Bdelloidea</taxon>
        <taxon>Adinetida</taxon>
        <taxon>Adinetidae</taxon>
        <taxon>Adineta</taxon>
    </lineage>
</organism>
<dbReference type="Proteomes" id="UP000663877">
    <property type="component" value="Unassembled WGS sequence"/>
</dbReference>
<gene>
    <name evidence="2" type="ORF">BJG266_LOCUS30496</name>
    <name evidence="3" type="ORF">QVE165_LOCUS47349</name>
</gene>
<dbReference type="EMBL" id="CAJNOI010000399">
    <property type="protein sequence ID" value="CAF1267915.1"/>
    <property type="molecule type" value="Genomic_DNA"/>
</dbReference>